<keyword evidence="2" id="KW-1185">Reference proteome</keyword>
<sequence length="87" mass="10170">MDGSDSERERMSPEHVLRRRWGSFDSGLENERPLQKPCPLLLLYQAAVGFQKHVLFVEGAFNQCSSRIVAISPVRYVFIKFPFRLKW</sequence>
<evidence type="ECO:0000313" key="1">
    <source>
        <dbReference type="EMBL" id="GIY07264.1"/>
    </source>
</evidence>
<name>A0AAV4QCY1_CAEEX</name>
<dbReference type="Proteomes" id="UP001054945">
    <property type="component" value="Unassembled WGS sequence"/>
</dbReference>
<accession>A0AAV4QCY1</accession>
<dbReference type="EMBL" id="BPLR01006078">
    <property type="protein sequence ID" value="GIY07264.1"/>
    <property type="molecule type" value="Genomic_DNA"/>
</dbReference>
<evidence type="ECO:0000313" key="2">
    <source>
        <dbReference type="Proteomes" id="UP001054945"/>
    </source>
</evidence>
<protein>
    <submittedName>
        <fullName evidence="1">Uncharacterized protein</fullName>
    </submittedName>
</protein>
<proteinExistence type="predicted"/>
<gene>
    <name evidence="1" type="ORF">CEXT_618331</name>
</gene>
<reference evidence="1 2" key="1">
    <citation type="submission" date="2021-06" db="EMBL/GenBank/DDBJ databases">
        <title>Caerostris extrusa draft genome.</title>
        <authorList>
            <person name="Kono N."/>
            <person name="Arakawa K."/>
        </authorList>
    </citation>
    <scope>NUCLEOTIDE SEQUENCE [LARGE SCALE GENOMIC DNA]</scope>
</reference>
<comment type="caution">
    <text evidence="1">The sequence shown here is derived from an EMBL/GenBank/DDBJ whole genome shotgun (WGS) entry which is preliminary data.</text>
</comment>
<organism evidence="1 2">
    <name type="scientific">Caerostris extrusa</name>
    <name type="common">Bark spider</name>
    <name type="synonym">Caerostris bankana</name>
    <dbReference type="NCBI Taxonomy" id="172846"/>
    <lineage>
        <taxon>Eukaryota</taxon>
        <taxon>Metazoa</taxon>
        <taxon>Ecdysozoa</taxon>
        <taxon>Arthropoda</taxon>
        <taxon>Chelicerata</taxon>
        <taxon>Arachnida</taxon>
        <taxon>Araneae</taxon>
        <taxon>Araneomorphae</taxon>
        <taxon>Entelegynae</taxon>
        <taxon>Araneoidea</taxon>
        <taxon>Araneidae</taxon>
        <taxon>Caerostris</taxon>
    </lineage>
</organism>
<dbReference type="AlphaFoldDB" id="A0AAV4QCY1"/>